<gene>
    <name evidence="5" type="ORF">SAMN04488502_107103</name>
</gene>
<evidence type="ECO:0000256" key="1">
    <source>
        <dbReference type="ARBA" id="ARBA00023015"/>
    </source>
</evidence>
<dbReference type="Pfam" id="PF00392">
    <property type="entry name" value="GntR"/>
    <property type="match status" value="1"/>
</dbReference>
<sequence length="236" mass="27058">MSKQKKTDKAVKETSTLAVKRACDHIRDMSIDFAIRPGEQINEVDVANTLKISRVPVREALNRLAEGRFVYFDPGKGFFCRKFSETEMRELYSVRFDLELGAVRQACQEGSDAAVASLLSDWEKIMNTYTSVSQEELIRLDELFHMRIVTLSGNSERVVFLQNIYERIRFVRKINVEANSVREGMVRAHLNLAQAILKHDADLATKLLEDHLGINSQELRENIRTGMLRIYADDMS</sequence>
<dbReference type="SMART" id="SM00345">
    <property type="entry name" value="HTH_GNTR"/>
    <property type="match status" value="1"/>
</dbReference>
<keyword evidence="3" id="KW-0804">Transcription</keyword>
<dbReference type="RefSeq" id="WP_092074140.1">
    <property type="nucleotide sequence ID" value="NZ_FNHB01000007.1"/>
</dbReference>
<dbReference type="STRING" id="146817.SAMN04488502_107103"/>
<evidence type="ECO:0000313" key="6">
    <source>
        <dbReference type="Proteomes" id="UP000214880"/>
    </source>
</evidence>
<dbReference type="SUPFAM" id="SSF48008">
    <property type="entry name" value="GntR ligand-binding domain-like"/>
    <property type="match status" value="1"/>
</dbReference>
<dbReference type="PANTHER" id="PTHR43537">
    <property type="entry name" value="TRANSCRIPTIONAL REGULATOR, GNTR FAMILY"/>
    <property type="match status" value="1"/>
</dbReference>
<dbReference type="InterPro" id="IPR011711">
    <property type="entry name" value="GntR_C"/>
</dbReference>
<reference evidence="5 6" key="1">
    <citation type="submission" date="2016-10" db="EMBL/GenBank/DDBJ databases">
        <authorList>
            <person name="de Groot N.N."/>
        </authorList>
    </citation>
    <scope>NUCLEOTIDE SEQUENCE [LARGE SCALE GENOMIC DNA]</scope>
    <source>
        <strain evidence="5 6">DSM 1736</strain>
    </source>
</reference>
<dbReference type="AlphaFoldDB" id="A0A1G9W386"/>
<dbReference type="GO" id="GO:0003677">
    <property type="term" value="F:DNA binding"/>
    <property type="evidence" value="ECO:0007669"/>
    <property type="project" value="UniProtKB-KW"/>
</dbReference>
<keyword evidence="6" id="KW-1185">Reference proteome</keyword>
<protein>
    <submittedName>
        <fullName evidence="5">Transcriptional regulator, GntR family</fullName>
    </submittedName>
</protein>
<dbReference type="EMBL" id="FNHB01000007">
    <property type="protein sequence ID" value="SDM78651.1"/>
    <property type="molecule type" value="Genomic_DNA"/>
</dbReference>
<dbReference type="Proteomes" id="UP000214880">
    <property type="component" value="Unassembled WGS sequence"/>
</dbReference>
<evidence type="ECO:0000256" key="2">
    <source>
        <dbReference type="ARBA" id="ARBA00023125"/>
    </source>
</evidence>
<dbReference type="Gene3D" id="1.10.10.10">
    <property type="entry name" value="Winged helix-like DNA-binding domain superfamily/Winged helix DNA-binding domain"/>
    <property type="match status" value="1"/>
</dbReference>
<name>A0A1G9W386_9FIRM</name>
<dbReference type="InterPro" id="IPR036388">
    <property type="entry name" value="WH-like_DNA-bd_sf"/>
</dbReference>
<organism evidence="5 6">
    <name type="scientific">Dendrosporobacter quercicolus</name>
    <dbReference type="NCBI Taxonomy" id="146817"/>
    <lineage>
        <taxon>Bacteria</taxon>
        <taxon>Bacillati</taxon>
        <taxon>Bacillota</taxon>
        <taxon>Negativicutes</taxon>
        <taxon>Selenomonadales</taxon>
        <taxon>Sporomusaceae</taxon>
        <taxon>Dendrosporobacter</taxon>
    </lineage>
</organism>
<dbReference type="InterPro" id="IPR008920">
    <property type="entry name" value="TF_FadR/GntR_C"/>
</dbReference>
<keyword evidence="2" id="KW-0238">DNA-binding</keyword>
<dbReference type="SMART" id="SM00895">
    <property type="entry name" value="FCD"/>
    <property type="match status" value="1"/>
</dbReference>
<evidence type="ECO:0000259" key="4">
    <source>
        <dbReference type="PROSITE" id="PS50949"/>
    </source>
</evidence>
<evidence type="ECO:0000313" key="5">
    <source>
        <dbReference type="EMBL" id="SDM78651.1"/>
    </source>
</evidence>
<dbReference type="SUPFAM" id="SSF46785">
    <property type="entry name" value="Winged helix' DNA-binding domain"/>
    <property type="match status" value="1"/>
</dbReference>
<dbReference type="Gene3D" id="1.20.120.530">
    <property type="entry name" value="GntR ligand-binding domain-like"/>
    <property type="match status" value="1"/>
</dbReference>
<dbReference type="InterPro" id="IPR036390">
    <property type="entry name" value="WH_DNA-bd_sf"/>
</dbReference>
<proteinExistence type="predicted"/>
<keyword evidence="1" id="KW-0805">Transcription regulation</keyword>
<dbReference type="PANTHER" id="PTHR43537:SF45">
    <property type="entry name" value="GNTR FAMILY REGULATORY PROTEIN"/>
    <property type="match status" value="1"/>
</dbReference>
<evidence type="ECO:0000256" key="3">
    <source>
        <dbReference type="ARBA" id="ARBA00023163"/>
    </source>
</evidence>
<dbReference type="GO" id="GO:0003700">
    <property type="term" value="F:DNA-binding transcription factor activity"/>
    <property type="evidence" value="ECO:0007669"/>
    <property type="project" value="InterPro"/>
</dbReference>
<dbReference type="Pfam" id="PF07729">
    <property type="entry name" value="FCD"/>
    <property type="match status" value="1"/>
</dbReference>
<accession>A0A1G9W386</accession>
<dbReference type="InterPro" id="IPR000524">
    <property type="entry name" value="Tscrpt_reg_HTH_GntR"/>
</dbReference>
<dbReference type="PROSITE" id="PS50949">
    <property type="entry name" value="HTH_GNTR"/>
    <property type="match status" value="1"/>
</dbReference>
<dbReference type="OrthoDB" id="389878at2"/>
<feature type="domain" description="HTH gntR-type" evidence="4">
    <location>
        <begin position="16"/>
        <end position="83"/>
    </location>
</feature>